<evidence type="ECO:0000313" key="2">
    <source>
        <dbReference type="EMBL" id="ABW31826.1"/>
    </source>
</evidence>
<dbReference type="KEGG" id="amr:AM1_B0100"/>
<evidence type="ECO:0000313" key="3">
    <source>
        <dbReference type="Proteomes" id="UP000000268"/>
    </source>
</evidence>
<protein>
    <submittedName>
        <fullName evidence="2">Uncharacterized protein</fullName>
    </submittedName>
</protein>
<feature type="region of interest" description="Disordered" evidence="1">
    <location>
        <begin position="15"/>
        <end position="45"/>
    </location>
</feature>
<geneLocation type="plasmid" evidence="2 3">
    <name>pREB2</name>
</geneLocation>
<sequence>MLNWMTIAILELRSQTPTHDHLHQNDRRPHSPALPPSFTARFAHR</sequence>
<dbReference type="Proteomes" id="UP000000268">
    <property type="component" value="Plasmid pREB2"/>
</dbReference>
<proteinExistence type="predicted"/>
<dbReference type="EMBL" id="CP000839">
    <property type="protein sequence ID" value="ABW31826.1"/>
    <property type="molecule type" value="Genomic_DNA"/>
</dbReference>
<keyword evidence="3" id="KW-1185">Reference proteome</keyword>
<dbReference type="HOGENOM" id="CLU_3194743_0_0_3"/>
<organism evidence="2 3">
    <name type="scientific">Acaryochloris marina (strain MBIC 11017)</name>
    <dbReference type="NCBI Taxonomy" id="329726"/>
    <lineage>
        <taxon>Bacteria</taxon>
        <taxon>Bacillati</taxon>
        <taxon>Cyanobacteriota</taxon>
        <taxon>Cyanophyceae</taxon>
        <taxon>Acaryochloridales</taxon>
        <taxon>Acaryochloridaceae</taxon>
        <taxon>Acaryochloris</taxon>
    </lineage>
</organism>
<gene>
    <name evidence="2" type="ordered locus">AM1_B0100</name>
</gene>
<evidence type="ECO:0000256" key="1">
    <source>
        <dbReference type="SAM" id="MobiDB-lite"/>
    </source>
</evidence>
<dbReference type="AlphaFoldDB" id="A8ZM57"/>
<feature type="compositionally biased region" description="Basic and acidic residues" evidence="1">
    <location>
        <begin position="18"/>
        <end position="29"/>
    </location>
</feature>
<reference evidence="2 3" key="1">
    <citation type="journal article" date="2008" name="Proc. Natl. Acad. Sci. U.S.A.">
        <title>Niche adaptation and genome expansion in the chlorophyll d-producing cyanobacterium Acaryochloris marina.</title>
        <authorList>
            <person name="Swingley W.D."/>
            <person name="Chen M."/>
            <person name="Cheung P.C."/>
            <person name="Conrad A.L."/>
            <person name="Dejesa L.C."/>
            <person name="Hao J."/>
            <person name="Honchak B.M."/>
            <person name="Karbach L.E."/>
            <person name="Kurdoglu A."/>
            <person name="Lahiri S."/>
            <person name="Mastrian S.D."/>
            <person name="Miyashita H."/>
            <person name="Page L."/>
            <person name="Ramakrishna P."/>
            <person name="Satoh S."/>
            <person name="Sattley W.M."/>
            <person name="Shimada Y."/>
            <person name="Taylor H.L."/>
            <person name="Tomo T."/>
            <person name="Tsuchiya T."/>
            <person name="Wang Z.T."/>
            <person name="Raymond J."/>
            <person name="Mimuro M."/>
            <person name="Blankenship R.E."/>
            <person name="Touchman J.W."/>
        </authorList>
    </citation>
    <scope>NUCLEOTIDE SEQUENCE [LARGE SCALE GENOMIC DNA]</scope>
    <source>
        <strain evidence="3">MBIC 11017</strain>
        <plasmid evidence="3">Plasmid pREB2</plasmid>
    </source>
</reference>
<keyword evidence="2" id="KW-0614">Plasmid</keyword>
<accession>A8ZM57</accession>
<name>A8ZM57_ACAM1</name>